<protein>
    <submittedName>
        <fullName evidence="1">Uncharacterized protein</fullName>
    </submittedName>
</protein>
<dbReference type="Proteomes" id="UP000324832">
    <property type="component" value="Unassembled WGS sequence"/>
</dbReference>
<evidence type="ECO:0000313" key="1">
    <source>
        <dbReference type="EMBL" id="VVC90198.1"/>
    </source>
</evidence>
<name>A0A5E4PYC6_9NEOP</name>
<evidence type="ECO:0000313" key="2">
    <source>
        <dbReference type="Proteomes" id="UP000324832"/>
    </source>
</evidence>
<keyword evidence="2" id="KW-1185">Reference proteome</keyword>
<proteinExistence type="predicted"/>
<dbReference type="EMBL" id="FZQP02000737">
    <property type="protein sequence ID" value="VVC90198.1"/>
    <property type="molecule type" value="Genomic_DNA"/>
</dbReference>
<reference evidence="1 2" key="1">
    <citation type="submission" date="2017-07" db="EMBL/GenBank/DDBJ databases">
        <authorList>
            <person name="Talla V."/>
            <person name="Backstrom N."/>
        </authorList>
    </citation>
    <scope>NUCLEOTIDE SEQUENCE [LARGE SCALE GENOMIC DNA]</scope>
</reference>
<dbReference type="AlphaFoldDB" id="A0A5E4PYC6"/>
<organism evidence="1 2">
    <name type="scientific">Leptidea sinapis</name>
    <dbReference type="NCBI Taxonomy" id="189913"/>
    <lineage>
        <taxon>Eukaryota</taxon>
        <taxon>Metazoa</taxon>
        <taxon>Ecdysozoa</taxon>
        <taxon>Arthropoda</taxon>
        <taxon>Hexapoda</taxon>
        <taxon>Insecta</taxon>
        <taxon>Pterygota</taxon>
        <taxon>Neoptera</taxon>
        <taxon>Endopterygota</taxon>
        <taxon>Lepidoptera</taxon>
        <taxon>Glossata</taxon>
        <taxon>Ditrysia</taxon>
        <taxon>Papilionoidea</taxon>
        <taxon>Pieridae</taxon>
        <taxon>Dismorphiinae</taxon>
        <taxon>Leptidea</taxon>
    </lineage>
</organism>
<sequence>MMILLLLWVVVVDSAPMRMFLPLPMPVYPGIPMVPMDNGLQVPINSDLMNQRQMLFLLPNDETAKGSTEIYNNSLKSDYHNRKDDTDSVVIDSESEPTDSKVLMLLPNGRFSIGDFISSIPWLPIEVNVPDSISWAYNGISSGIAGIISIIGQRWPFQRPVQMNEAMPSLMTVMNRLQVKKLNNGSPMVMMPMNAQFIQIPIQV</sequence>
<gene>
    <name evidence="1" type="ORF">LSINAPIS_LOCUS3164</name>
</gene>
<accession>A0A5E4PYC6</accession>